<dbReference type="SUPFAM" id="SSF46894">
    <property type="entry name" value="C-terminal effector domain of the bipartite response regulators"/>
    <property type="match status" value="1"/>
</dbReference>
<proteinExistence type="predicted"/>
<dbReference type="InterPro" id="IPR036388">
    <property type="entry name" value="WH-like_DNA-bd_sf"/>
</dbReference>
<name>A0A934SJF2_9MICO</name>
<dbReference type="PANTHER" id="PTHR44688:SF16">
    <property type="entry name" value="DNA-BINDING TRANSCRIPTIONAL ACTIVATOR DEVR_DOSR"/>
    <property type="match status" value="1"/>
</dbReference>
<organism evidence="5 6">
    <name type="scientific">Lacisediminihabitans changchengi</name>
    <dbReference type="NCBI Taxonomy" id="2787634"/>
    <lineage>
        <taxon>Bacteria</taxon>
        <taxon>Bacillati</taxon>
        <taxon>Actinomycetota</taxon>
        <taxon>Actinomycetes</taxon>
        <taxon>Micrococcales</taxon>
        <taxon>Microbacteriaceae</taxon>
        <taxon>Lacisediminihabitans</taxon>
    </lineage>
</organism>
<dbReference type="GO" id="GO:0006355">
    <property type="term" value="P:regulation of DNA-templated transcription"/>
    <property type="evidence" value="ECO:0007669"/>
    <property type="project" value="InterPro"/>
</dbReference>
<protein>
    <submittedName>
        <fullName evidence="5">AAA family ATPase</fullName>
    </submittedName>
</protein>
<dbReference type="InterPro" id="IPR041664">
    <property type="entry name" value="AAA_16"/>
</dbReference>
<reference evidence="5" key="1">
    <citation type="submission" date="2021-01" db="EMBL/GenBank/DDBJ databases">
        <title>Lacisediminihabitans sp. nov. strain G11-30, isolated from Antarctic Soil.</title>
        <authorList>
            <person name="Li J."/>
        </authorList>
    </citation>
    <scope>NUCLEOTIDE SEQUENCE</scope>
    <source>
        <strain evidence="5">G11-30</strain>
    </source>
</reference>
<keyword evidence="1" id="KW-0805">Transcription regulation</keyword>
<evidence type="ECO:0000256" key="2">
    <source>
        <dbReference type="ARBA" id="ARBA00023125"/>
    </source>
</evidence>
<evidence type="ECO:0000256" key="3">
    <source>
        <dbReference type="ARBA" id="ARBA00023163"/>
    </source>
</evidence>
<dbReference type="AlphaFoldDB" id="A0A934SJF2"/>
<keyword evidence="3" id="KW-0804">Transcription</keyword>
<dbReference type="PANTHER" id="PTHR44688">
    <property type="entry name" value="DNA-BINDING TRANSCRIPTIONAL ACTIVATOR DEVR_DOSR"/>
    <property type="match status" value="1"/>
</dbReference>
<dbReference type="Proteomes" id="UP000636458">
    <property type="component" value="Unassembled WGS sequence"/>
</dbReference>
<accession>A0A934SJF2</accession>
<dbReference type="EMBL" id="JAEPES010000001">
    <property type="protein sequence ID" value="MBK4346391.1"/>
    <property type="molecule type" value="Genomic_DNA"/>
</dbReference>
<keyword evidence="6" id="KW-1185">Reference proteome</keyword>
<evidence type="ECO:0000259" key="4">
    <source>
        <dbReference type="PROSITE" id="PS50043"/>
    </source>
</evidence>
<evidence type="ECO:0000313" key="5">
    <source>
        <dbReference type="EMBL" id="MBK4346391.1"/>
    </source>
</evidence>
<dbReference type="PROSITE" id="PS50043">
    <property type="entry name" value="HTH_LUXR_2"/>
    <property type="match status" value="1"/>
</dbReference>
<sequence length="930" mass="100738">MPFHTDGPEYRVKLIGRDGSLAALAAVLSGSTPQRALLVRGEPGVGKTALLDATAARADSDGAAVYRCVGVETEAGIELSGLHQLLRPVIEHTESLPARSRAVLQDAFDGDSGGSAGRFALANAVLELVSCASFTRSLLLVVDDVQWIDESSVQTLAFVARRIVNPRVSLIGGVRTDAGQHSDAIWDRAGIPLLDIAPLGPGHSEELLAQRALGLSDVVRRRILREAVGNPLALTELPETFASDRGDDDRMENGLLPLTRRLEIVFAGRANALSSGARAVALLCALDQTSSLDTVQRASGEDWWFPDLVEAGEAGILRIKDGHISFRHPLIRSGIVQMATEEQLRRAHGRLADALSDNFELWARHSAAATTGPDATVADALEQLGRQYARRGGTRTSLRTMLRSIELTADQPARERRLAYAALLAADSDRVELTHSLLSRLEDTVPLDDFAGGLGDTLAGAVTAKAGILLRVDGDLQGAYDLLMQAARRQAGPVSAEVDALLHLLLIVCLRAEREDMWQGVDRLLDALGERVPAEIRNTRDGISDPARRAHGLAERLAIALPRPGSLEPWRLVWVYRAGLFIDDLGARRPALRSIIEAEELSGSYDSYLRALGLVVVDCIGSGEWQYARSLAERGLQTALHLDFAEIVSEFRVYLALLDAVTGHIDSSRQNIATVRAWAGPRRMMHLESWALWAEALGFLGEHDYDAAFMATTRISPAGELRRYHPLALSTFFDTALAALHAGDEDAARRHLAAAQQARVGEISPRLGFQVAVIRALLAPAQDAAALFDAALADRDAERWPLDYARAQQEYGEWLRRAKQRTAARSHLRVAADVFERLGAQAWLADARNSLRLVGVQNAHSTSQTAVMLTAQERQIATLAAQGRSNKDIAALLSLSPRTVSSHLYKIFPKLGISSRAALHSALSEMVSQG</sequence>
<dbReference type="InterPro" id="IPR016032">
    <property type="entry name" value="Sig_transdc_resp-reg_C-effctor"/>
</dbReference>
<dbReference type="Gene3D" id="1.10.10.10">
    <property type="entry name" value="Winged helix-like DNA-binding domain superfamily/Winged helix DNA-binding domain"/>
    <property type="match status" value="1"/>
</dbReference>
<dbReference type="Gene3D" id="3.40.50.300">
    <property type="entry name" value="P-loop containing nucleotide triphosphate hydrolases"/>
    <property type="match status" value="1"/>
</dbReference>
<gene>
    <name evidence="5" type="ORF">IV501_01975</name>
</gene>
<dbReference type="Pfam" id="PF13191">
    <property type="entry name" value="AAA_16"/>
    <property type="match status" value="1"/>
</dbReference>
<comment type="caution">
    <text evidence="5">The sequence shown here is derived from an EMBL/GenBank/DDBJ whole genome shotgun (WGS) entry which is preliminary data.</text>
</comment>
<dbReference type="Pfam" id="PF00196">
    <property type="entry name" value="GerE"/>
    <property type="match status" value="1"/>
</dbReference>
<dbReference type="InterPro" id="IPR027417">
    <property type="entry name" value="P-loop_NTPase"/>
</dbReference>
<dbReference type="InterPro" id="IPR000792">
    <property type="entry name" value="Tscrpt_reg_LuxR_C"/>
</dbReference>
<evidence type="ECO:0000313" key="6">
    <source>
        <dbReference type="Proteomes" id="UP000636458"/>
    </source>
</evidence>
<feature type="domain" description="HTH luxR-type" evidence="4">
    <location>
        <begin position="862"/>
        <end position="927"/>
    </location>
</feature>
<dbReference type="SUPFAM" id="SSF52540">
    <property type="entry name" value="P-loop containing nucleoside triphosphate hydrolases"/>
    <property type="match status" value="1"/>
</dbReference>
<dbReference type="RefSeq" id="WP_200554726.1">
    <property type="nucleotide sequence ID" value="NZ_JAEPES010000001.1"/>
</dbReference>
<dbReference type="SMART" id="SM00421">
    <property type="entry name" value="HTH_LUXR"/>
    <property type="match status" value="1"/>
</dbReference>
<dbReference type="CDD" id="cd06170">
    <property type="entry name" value="LuxR_C_like"/>
    <property type="match status" value="1"/>
</dbReference>
<evidence type="ECO:0000256" key="1">
    <source>
        <dbReference type="ARBA" id="ARBA00023015"/>
    </source>
</evidence>
<dbReference type="GO" id="GO:0003677">
    <property type="term" value="F:DNA binding"/>
    <property type="evidence" value="ECO:0007669"/>
    <property type="project" value="UniProtKB-KW"/>
</dbReference>
<keyword evidence="2" id="KW-0238">DNA-binding</keyword>
<dbReference type="PRINTS" id="PR00038">
    <property type="entry name" value="HTHLUXR"/>
</dbReference>